<keyword evidence="1" id="KW-0540">Nuclease</keyword>
<proteinExistence type="predicted"/>
<evidence type="ECO:0000313" key="2">
    <source>
        <dbReference type="Proteomes" id="UP000325081"/>
    </source>
</evidence>
<dbReference type="GO" id="GO:0004519">
    <property type="term" value="F:endonuclease activity"/>
    <property type="evidence" value="ECO:0007669"/>
    <property type="project" value="UniProtKB-KW"/>
</dbReference>
<sequence length="140" mass="15668">MYILTIVSGALVIPKQVPQARRTRAFNSKVKKSEHTWEKKQTASIGFSPGNWLKGFRPRRKKPIDEEFRSVRGAAVNTSCSNSRFQDLLPSFSSSDTLVRVPLLFALPVGIPVGRSVRGGDNDILLRYQLLLVLIVSLFI</sequence>
<dbReference type="AlphaFoldDB" id="A0A5A7QN26"/>
<organism evidence="1 2">
    <name type="scientific">Striga asiatica</name>
    <name type="common">Asiatic witchweed</name>
    <name type="synonym">Buchnera asiatica</name>
    <dbReference type="NCBI Taxonomy" id="4170"/>
    <lineage>
        <taxon>Eukaryota</taxon>
        <taxon>Viridiplantae</taxon>
        <taxon>Streptophyta</taxon>
        <taxon>Embryophyta</taxon>
        <taxon>Tracheophyta</taxon>
        <taxon>Spermatophyta</taxon>
        <taxon>Magnoliopsida</taxon>
        <taxon>eudicotyledons</taxon>
        <taxon>Gunneridae</taxon>
        <taxon>Pentapetalae</taxon>
        <taxon>asterids</taxon>
        <taxon>lamiids</taxon>
        <taxon>Lamiales</taxon>
        <taxon>Orobanchaceae</taxon>
        <taxon>Buchnereae</taxon>
        <taxon>Striga</taxon>
    </lineage>
</organism>
<keyword evidence="2" id="KW-1185">Reference proteome</keyword>
<dbReference type="Proteomes" id="UP000325081">
    <property type="component" value="Unassembled WGS sequence"/>
</dbReference>
<keyword evidence="1" id="KW-0255">Endonuclease</keyword>
<reference evidence="2" key="1">
    <citation type="journal article" date="2019" name="Curr. Biol.">
        <title>Genome Sequence of Striga asiatica Provides Insight into the Evolution of Plant Parasitism.</title>
        <authorList>
            <person name="Yoshida S."/>
            <person name="Kim S."/>
            <person name="Wafula E.K."/>
            <person name="Tanskanen J."/>
            <person name="Kim Y.M."/>
            <person name="Honaas L."/>
            <person name="Yang Z."/>
            <person name="Spallek T."/>
            <person name="Conn C.E."/>
            <person name="Ichihashi Y."/>
            <person name="Cheong K."/>
            <person name="Cui S."/>
            <person name="Der J.P."/>
            <person name="Gundlach H."/>
            <person name="Jiao Y."/>
            <person name="Hori C."/>
            <person name="Ishida J.K."/>
            <person name="Kasahara H."/>
            <person name="Kiba T."/>
            <person name="Kim M.S."/>
            <person name="Koo N."/>
            <person name="Laohavisit A."/>
            <person name="Lee Y.H."/>
            <person name="Lumba S."/>
            <person name="McCourt P."/>
            <person name="Mortimer J.C."/>
            <person name="Mutuku J.M."/>
            <person name="Nomura T."/>
            <person name="Sasaki-Sekimoto Y."/>
            <person name="Seto Y."/>
            <person name="Wang Y."/>
            <person name="Wakatake T."/>
            <person name="Sakakibara H."/>
            <person name="Demura T."/>
            <person name="Yamaguchi S."/>
            <person name="Yoneyama K."/>
            <person name="Manabe R.I."/>
            <person name="Nelson D.C."/>
            <person name="Schulman A.H."/>
            <person name="Timko M.P."/>
            <person name="dePamphilis C.W."/>
            <person name="Choi D."/>
            <person name="Shirasu K."/>
        </authorList>
    </citation>
    <scope>NUCLEOTIDE SEQUENCE [LARGE SCALE GENOMIC DNA]</scope>
    <source>
        <strain evidence="2">cv. UVA1</strain>
    </source>
</reference>
<gene>
    <name evidence="1" type="ORF">STAS_23351</name>
</gene>
<comment type="caution">
    <text evidence="1">The sequence shown here is derived from an EMBL/GenBank/DDBJ whole genome shotgun (WGS) entry which is preliminary data.</text>
</comment>
<dbReference type="EMBL" id="BKCP01007515">
    <property type="protein sequence ID" value="GER46308.1"/>
    <property type="molecule type" value="Genomic_DNA"/>
</dbReference>
<protein>
    <submittedName>
        <fullName evidence="1">Endonuclease III 2</fullName>
    </submittedName>
</protein>
<accession>A0A5A7QN26</accession>
<name>A0A5A7QN26_STRAF</name>
<evidence type="ECO:0000313" key="1">
    <source>
        <dbReference type="EMBL" id="GER46308.1"/>
    </source>
</evidence>
<keyword evidence="1" id="KW-0378">Hydrolase</keyword>